<dbReference type="EMBL" id="CP047225">
    <property type="protein sequence ID" value="QIW62421.1"/>
    <property type="molecule type" value="Genomic_DNA"/>
</dbReference>
<keyword evidence="1" id="KW-0472">Membrane</keyword>
<evidence type="ECO:0000256" key="1">
    <source>
        <dbReference type="SAM" id="Phobius"/>
    </source>
</evidence>
<protein>
    <submittedName>
        <fullName evidence="2">Uncharacterized protein</fullName>
    </submittedName>
</protein>
<name>A0A6H0V261_9BACT</name>
<gene>
    <name evidence="2" type="ORF">GOQ20_03295</name>
</gene>
<organism evidence="2 3">
    <name type="scientific">Mycoplasmopsis gallinacea</name>
    <dbReference type="NCBI Taxonomy" id="29556"/>
    <lineage>
        <taxon>Bacteria</taxon>
        <taxon>Bacillati</taxon>
        <taxon>Mycoplasmatota</taxon>
        <taxon>Mycoplasmoidales</taxon>
        <taxon>Metamycoplasmataceae</taxon>
        <taxon>Mycoplasmopsis</taxon>
    </lineage>
</organism>
<feature type="transmembrane region" description="Helical" evidence="1">
    <location>
        <begin position="44"/>
        <end position="64"/>
    </location>
</feature>
<accession>A0A6H0V261</accession>
<evidence type="ECO:0000313" key="2">
    <source>
        <dbReference type="EMBL" id="QIW62421.1"/>
    </source>
</evidence>
<keyword evidence="1" id="KW-0812">Transmembrane</keyword>
<keyword evidence="1" id="KW-1133">Transmembrane helix</keyword>
<sequence length="74" mass="8118">MSLDTPSRASLSFLRSSLSFVACSKVKLSFTLPLTSLNLASKSFLTLTEALLYLSLFFLSLTLLKLKTTNNPTI</sequence>
<evidence type="ECO:0000313" key="3">
    <source>
        <dbReference type="Proteomes" id="UP000503310"/>
    </source>
</evidence>
<dbReference type="RefSeq" id="WP_167845383.1">
    <property type="nucleotide sequence ID" value="NZ_CP047225.1"/>
</dbReference>
<dbReference type="Proteomes" id="UP000503310">
    <property type="component" value="Chromosome"/>
</dbReference>
<proteinExistence type="predicted"/>
<reference evidence="2 3" key="1">
    <citation type="submission" date="2019-12" db="EMBL/GenBank/DDBJ databases">
        <title>Sequencing and analysis of the whole genome of Mycoplasma gallinaceum strain Peacock20181011.</title>
        <authorList>
            <person name="Liu X."/>
            <person name="Qin Z."/>
            <person name="Xu H."/>
        </authorList>
    </citation>
    <scope>NUCLEOTIDE SEQUENCE [LARGE SCALE GENOMIC DNA]</scope>
    <source>
        <strain evidence="2 3">Peacock20181011</strain>
    </source>
</reference>
<dbReference type="AlphaFoldDB" id="A0A6H0V261"/>